<keyword evidence="2" id="KW-1185">Reference proteome</keyword>
<name>A0AAD6FYX1_9EURO</name>
<protein>
    <recommendedName>
        <fullName evidence="3">F-box domain-containing protein</fullName>
    </recommendedName>
</protein>
<dbReference type="Proteomes" id="UP001213681">
    <property type="component" value="Unassembled WGS sequence"/>
</dbReference>
<proteinExistence type="predicted"/>
<reference evidence="1" key="1">
    <citation type="submission" date="2022-12" db="EMBL/GenBank/DDBJ databases">
        <authorList>
            <person name="Petersen C."/>
        </authorList>
    </citation>
    <scope>NUCLEOTIDE SEQUENCE</scope>
    <source>
        <strain evidence="1">IBT 16125</strain>
    </source>
</reference>
<dbReference type="InterPro" id="IPR038883">
    <property type="entry name" value="AN11006-like"/>
</dbReference>
<evidence type="ECO:0008006" key="3">
    <source>
        <dbReference type="Google" id="ProtNLM"/>
    </source>
</evidence>
<evidence type="ECO:0000313" key="1">
    <source>
        <dbReference type="EMBL" id="KAJ5439303.1"/>
    </source>
</evidence>
<dbReference type="GeneID" id="81603926"/>
<reference evidence="1" key="2">
    <citation type="journal article" date="2023" name="IMA Fungus">
        <title>Comparative genomic study of the Penicillium genus elucidates a diverse pangenome and 15 lateral gene transfer events.</title>
        <authorList>
            <person name="Petersen C."/>
            <person name="Sorensen T."/>
            <person name="Nielsen M.R."/>
            <person name="Sondergaard T.E."/>
            <person name="Sorensen J.L."/>
            <person name="Fitzpatrick D.A."/>
            <person name="Frisvad J.C."/>
            <person name="Nielsen K.L."/>
        </authorList>
    </citation>
    <scope>NUCLEOTIDE SEQUENCE</scope>
    <source>
        <strain evidence="1">IBT 16125</strain>
    </source>
</reference>
<accession>A0AAD6FYX1</accession>
<dbReference type="EMBL" id="JAPVEA010000008">
    <property type="protein sequence ID" value="KAJ5439303.1"/>
    <property type="molecule type" value="Genomic_DNA"/>
</dbReference>
<dbReference type="AlphaFoldDB" id="A0AAD6FYX1"/>
<gene>
    <name evidence="1" type="ORF">N7458_010301</name>
</gene>
<dbReference type="RefSeq" id="XP_056762532.1">
    <property type="nucleotide sequence ID" value="XM_056913683.1"/>
</dbReference>
<organism evidence="1 2">
    <name type="scientific">Penicillium daleae</name>
    <dbReference type="NCBI Taxonomy" id="63821"/>
    <lineage>
        <taxon>Eukaryota</taxon>
        <taxon>Fungi</taxon>
        <taxon>Dikarya</taxon>
        <taxon>Ascomycota</taxon>
        <taxon>Pezizomycotina</taxon>
        <taxon>Eurotiomycetes</taxon>
        <taxon>Eurotiomycetidae</taxon>
        <taxon>Eurotiales</taxon>
        <taxon>Aspergillaceae</taxon>
        <taxon>Penicillium</taxon>
    </lineage>
</organism>
<evidence type="ECO:0000313" key="2">
    <source>
        <dbReference type="Proteomes" id="UP001213681"/>
    </source>
</evidence>
<comment type="caution">
    <text evidence="1">The sequence shown here is derived from an EMBL/GenBank/DDBJ whole genome shotgun (WGS) entry which is preliminary data.</text>
</comment>
<sequence>MRLKKSQRAEFFEEEEVVAEKPALRRLPSKPFRFFDLPSEIRERIYHFALFTPSRKSALKKNGTVGASAKKSKAFSPATQRIALFLTSRRIHDEASYYFYSTQIFRLFPVQDFARMPTVRQLPRRHRSSVTTIELILGNSWTAPPRTWTVNQGLGLHDMVLTRTLKVFIECDPSQPIFEGFRVSKEYYTEFAGRLMRQVLERLPGLVQVEFDAYPSVHKNGSLMTRLLQETRDFQKMVLWGPERGWVDDEDDYDDPKEDPADAVIDGLRASHPEVDVLTNSLHLVSLGTETVAA</sequence>
<dbReference type="PANTHER" id="PTHR42085:SF2">
    <property type="entry name" value="F-BOX DOMAIN-CONTAINING PROTEIN"/>
    <property type="match status" value="1"/>
</dbReference>
<dbReference type="PANTHER" id="PTHR42085">
    <property type="entry name" value="F-BOX DOMAIN-CONTAINING PROTEIN"/>
    <property type="match status" value="1"/>
</dbReference>